<keyword evidence="1" id="KW-0226">DNA condensation</keyword>
<evidence type="ECO:0000256" key="3">
    <source>
        <dbReference type="RuleBase" id="RU003939"/>
    </source>
</evidence>
<reference evidence="4 5" key="1">
    <citation type="submission" date="2023-07" db="EMBL/GenBank/DDBJ databases">
        <title>Sorghum-associated microbial communities from plants grown in Nebraska, USA.</title>
        <authorList>
            <person name="Schachtman D."/>
        </authorList>
    </citation>
    <scope>NUCLEOTIDE SEQUENCE [LARGE SCALE GENOMIC DNA]</scope>
    <source>
        <strain evidence="4 5">BE248</strain>
    </source>
</reference>
<dbReference type="EMBL" id="JAVDWH010000001">
    <property type="protein sequence ID" value="MDR7085468.1"/>
    <property type="molecule type" value="Genomic_DNA"/>
</dbReference>
<sequence>MAISRNELVAALASKAGTSKTEADAVLSAFSEILVEAVSGNGDKVSIPGILSVERVERAARVGRNPSTGETIDIPAGHGVKLSVGSRLKAAAK</sequence>
<dbReference type="InterPro" id="IPR010992">
    <property type="entry name" value="IHF-like_DNA-bd_dom_sf"/>
</dbReference>
<dbReference type="InterPro" id="IPR000119">
    <property type="entry name" value="Hist_DNA-bd"/>
</dbReference>
<dbReference type="Proteomes" id="UP001257739">
    <property type="component" value="Unassembled WGS sequence"/>
</dbReference>
<keyword evidence="2 4" id="KW-0238">DNA-binding</keyword>
<keyword evidence="5" id="KW-1185">Reference proteome</keyword>
<dbReference type="PANTHER" id="PTHR33175">
    <property type="entry name" value="DNA-BINDING PROTEIN HU"/>
    <property type="match status" value="1"/>
</dbReference>
<accession>A0ABU1UJX1</accession>
<dbReference type="Pfam" id="PF00216">
    <property type="entry name" value="Bac_DNA_binding"/>
    <property type="match status" value="1"/>
</dbReference>
<evidence type="ECO:0000256" key="1">
    <source>
        <dbReference type="ARBA" id="ARBA00023067"/>
    </source>
</evidence>
<dbReference type="SMART" id="SM00411">
    <property type="entry name" value="BHL"/>
    <property type="match status" value="1"/>
</dbReference>
<proteinExistence type="inferred from homology"/>
<dbReference type="PANTHER" id="PTHR33175:SF3">
    <property type="entry name" value="DNA-BINDING PROTEIN HU-BETA"/>
    <property type="match status" value="1"/>
</dbReference>
<dbReference type="CDD" id="cd14435">
    <property type="entry name" value="SPO1_TF1_like"/>
    <property type="match status" value="1"/>
</dbReference>
<evidence type="ECO:0000313" key="5">
    <source>
        <dbReference type="Proteomes" id="UP001257739"/>
    </source>
</evidence>
<dbReference type="Gene3D" id="4.10.520.10">
    <property type="entry name" value="IHF-like DNA-binding proteins"/>
    <property type="match status" value="1"/>
</dbReference>
<protein>
    <submittedName>
        <fullName evidence="4">DNA-binding protein HU-beta</fullName>
    </submittedName>
</protein>
<gene>
    <name evidence="4" type="ORF">J2X11_000307</name>
</gene>
<organism evidence="4 5">
    <name type="scientific">Aeromicrobium panaciterrae</name>
    <dbReference type="NCBI Taxonomy" id="363861"/>
    <lineage>
        <taxon>Bacteria</taxon>
        <taxon>Bacillati</taxon>
        <taxon>Actinomycetota</taxon>
        <taxon>Actinomycetes</taxon>
        <taxon>Propionibacteriales</taxon>
        <taxon>Nocardioidaceae</taxon>
        <taxon>Aeromicrobium</taxon>
    </lineage>
</organism>
<dbReference type="RefSeq" id="WP_396127843.1">
    <property type="nucleotide sequence ID" value="NZ_JAVDWH010000001.1"/>
</dbReference>
<name>A0ABU1UJX1_9ACTN</name>
<comment type="caution">
    <text evidence="4">The sequence shown here is derived from an EMBL/GenBank/DDBJ whole genome shotgun (WGS) entry which is preliminary data.</text>
</comment>
<evidence type="ECO:0000313" key="4">
    <source>
        <dbReference type="EMBL" id="MDR7085468.1"/>
    </source>
</evidence>
<comment type="similarity">
    <text evidence="3">Belongs to the bacterial histone-like protein family.</text>
</comment>
<dbReference type="SUPFAM" id="SSF47729">
    <property type="entry name" value="IHF-like DNA-binding proteins"/>
    <property type="match status" value="1"/>
</dbReference>
<dbReference type="GO" id="GO:0003677">
    <property type="term" value="F:DNA binding"/>
    <property type="evidence" value="ECO:0007669"/>
    <property type="project" value="UniProtKB-KW"/>
</dbReference>
<evidence type="ECO:0000256" key="2">
    <source>
        <dbReference type="ARBA" id="ARBA00023125"/>
    </source>
</evidence>